<evidence type="ECO:0000313" key="4">
    <source>
        <dbReference type="Proteomes" id="UP000226437"/>
    </source>
</evidence>
<evidence type="ECO:0000313" key="3">
    <source>
        <dbReference type="EMBL" id="PHK98427.1"/>
    </source>
</evidence>
<reference evidence="3 4" key="1">
    <citation type="submission" date="2017-10" db="EMBL/GenBank/DDBJ databases">
        <title>The draft genome sequence of Lewinella marina KCTC 32374.</title>
        <authorList>
            <person name="Wang K."/>
        </authorList>
    </citation>
    <scope>NUCLEOTIDE SEQUENCE [LARGE SCALE GENOMIC DNA]</scope>
    <source>
        <strain evidence="3 4">MKG-38</strain>
    </source>
</reference>
<evidence type="ECO:0000256" key="1">
    <source>
        <dbReference type="ARBA" id="ARBA00023004"/>
    </source>
</evidence>
<dbReference type="AlphaFoldDB" id="A0A2G0CET2"/>
<comment type="caution">
    <text evidence="3">The sequence shown here is derived from an EMBL/GenBank/DDBJ whole genome shotgun (WGS) entry which is preliminary data.</text>
</comment>
<proteinExistence type="predicted"/>
<dbReference type="EMBL" id="PDLO01000004">
    <property type="protein sequence ID" value="PHK98427.1"/>
    <property type="molecule type" value="Genomic_DNA"/>
</dbReference>
<dbReference type="SUPFAM" id="SSF50037">
    <property type="entry name" value="C-terminal domain of transcriptional repressors"/>
    <property type="match status" value="1"/>
</dbReference>
<organism evidence="3 4">
    <name type="scientific">Neolewinella marina</name>
    <dbReference type="NCBI Taxonomy" id="438751"/>
    <lineage>
        <taxon>Bacteria</taxon>
        <taxon>Pseudomonadati</taxon>
        <taxon>Bacteroidota</taxon>
        <taxon>Saprospiria</taxon>
        <taxon>Saprospirales</taxon>
        <taxon>Lewinellaceae</taxon>
        <taxon>Neolewinella</taxon>
    </lineage>
</organism>
<keyword evidence="1" id="KW-0408">Iron</keyword>
<gene>
    <name evidence="3" type="ORF">CGL56_12100</name>
</gene>
<keyword evidence="4" id="KW-1185">Reference proteome</keyword>
<dbReference type="InterPro" id="IPR007167">
    <property type="entry name" value="Fe-transptr_FeoA-like"/>
</dbReference>
<dbReference type="Gene3D" id="2.30.30.90">
    <property type="match status" value="1"/>
</dbReference>
<dbReference type="Proteomes" id="UP000226437">
    <property type="component" value="Unassembled WGS sequence"/>
</dbReference>
<sequence length="77" mass="8566">MPFHVPAAASLFEAGQSGTIDRFTNEYLAGKLLDIGVRPGSRLRVVRKSPFGGSWYVKIDRQCLALRKKELACIMVK</sequence>
<dbReference type="RefSeq" id="WP_099106813.1">
    <property type="nucleotide sequence ID" value="NZ_JAATJF010000004.1"/>
</dbReference>
<dbReference type="InterPro" id="IPR008988">
    <property type="entry name" value="Transcriptional_repressor_C"/>
</dbReference>
<protein>
    <submittedName>
        <fullName evidence="3">Ferrous iron transport protein A</fullName>
    </submittedName>
</protein>
<evidence type="ECO:0000259" key="2">
    <source>
        <dbReference type="SMART" id="SM00899"/>
    </source>
</evidence>
<dbReference type="Pfam" id="PF04023">
    <property type="entry name" value="FeoA"/>
    <property type="match status" value="1"/>
</dbReference>
<accession>A0A2G0CET2</accession>
<name>A0A2G0CET2_9BACT</name>
<feature type="domain" description="Ferrous iron transporter FeoA-like" evidence="2">
    <location>
        <begin position="7"/>
        <end position="77"/>
    </location>
</feature>
<dbReference type="GO" id="GO:0046914">
    <property type="term" value="F:transition metal ion binding"/>
    <property type="evidence" value="ECO:0007669"/>
    <property type="project" value="InterPro"/>
</dbReference>
<dbReference type="InterPro" id="IPR038157">
    <property type="entry name" value="FeoA_core_dom"/>
</dbReference>
<dbReference type="SMART" id="SM00899">
    <property type="entry name" value="FeoA"/>
    <property type="match status" value="1"/>
</dbReference>
<dbReference type="OrthoDB" id="9811076at2"/>